<dbReference type="Gene3D" id="2.60.40.10">
    <property type="entry name" value="Immunoglobulins"/>
    <property type="match status" value="1"/>
</dbReference>
<dbReference type="SMART" id="SM00406">
    <property type="entry name" value="IGv"/>
    <property type="match status" value="1"/>
</dbReference>
<reference evidence="2" key="2">
    <citation type="submission" date="2025-08" db="UniProtKB">
        <authorList>
            <consortium name="Ensembl"/>
        </authorList>
    </citation>
    <scope>IDENTIFICATION</scope>
    <source>
        <strain evidence="2">Brown Norway</strain>
    </source>
</reference>
<reference evidence="2" key="3">
    <citation type="submission" date="2025-09" db="UniProtKB">
        <authorList>
            <consortium name="Ensembl"/>
        </authorList>
    </citation>
    <scope>IDENTIFICATION</scope>
    <source>
        <strain evidence="2">Brown Norway</strain>
    </source>
</reference>
<protein>
    <recommendedName>
        <fullName evidence="1">Ig-like domain-containing protein</fullName>
    </recommendedName>
</protein>
<dbReference type="InterPro" id="IPR013106">
    <property type="entry name" value="Ig_V-set"/>
</dbReference>
<dbReference type="InterPro" id="IPR036179">
    <property type="entry name" value="Ig-like_dom_sf"/>
</dbReference>
<organism evidence="2 3">
    <name type="scientific">Rattus norvegicus</name>
    <name type="common">Rat</name>
    <dbReference type="NCBI Taxonomy" id="10116"/>
    <lineage>
        <taxon>Eukaryota</taxon>
        <taxon>Metazoa</taxon>
        <taxon>Chordata</taxon>
        <taxon>Craniata</taxon>
        <taxon>Vertebrata</taxon>
        <taxon>Euteleostomi</taxon>
        <taxon>Mammalia</taxon>
        <taxon>Eutheria</taxon>
        <taxon>Euarchontoglires</taxon>
        <taxon>Glires</taxon>
        <taxon>Rodentia</taxon>
        <taxon>Myomorpha</taxon>
        <taxon>Muroidea</taxon>
        <taxon>Muridae</taxon>
        <taxon>Murinae</taxon>
        <taxon>Rattus</taxon>
    </lineage>
</organism>
<sequence length="107" mass="11768">EIVLTQSPTTMATSPGKKVTITCRASSSVSYMHWYQKSGTAPKLWIYGTSNRASGVPDRFSGSGSGTSYSLTISSMEAEDAATYYCQQWDRWPKITSGSNPRIYHDV</sequence>
<dbReference type="GeneTree" id="ENSGT00840000130051"/>
<dbReference type="PROSITE" id="PS50835">
    <property type="entry name" value="IG_LIKE"/>
    <property type="match status" value="1"/>
</dbReference>
<dbReference type="GO" id="GO:0019814">
    <property type="term" value="C:immunoglobulin complex"/>
    <property type="evidence" value="ECO:0000318"/>
    <property type="project" value="GO_Central"/>
</dbReference>
<dbReference type="InterPro" id="IPR003599">
    <property type="entry name" value="Ig_sub"/>
</dbReference>
<reference evidence="2" key="1">
    <citation type="submission" date="2024-01" db="EMBL/GenBank/DDBJ databases">
        <title>GRCr8: a new rat reference genome assembly contstructed from accurate long reads and long range scaffolding.</title>
        <authorList>
            <person name="Doris P.A."/>
            <person name="Kalbfleisch T."/>
            <person name="Li K."/>
            <person name="Howe K."/>
            <person name="Wood J."/>
        </authorList>
    </citation>
    <scope>NUCLEOTIDE SEQUENCE [LARGE SCALE GENOMIC DNA]</scope>
    <source>
        <strain evidence="2">Brown Norway</strain>
    </source>
</reference>
<dbReference type="RGD" id="150344236">
    <property type="gene designation" value="ENSRNOG00000066470"/>
</dbReference>
<keyword evidence="3" id="KW-1185">Reference proteome</keyword>
<dbReference type="Proteomes" id="UP000002494">
    <property type="component" value="Chromosome 4"/>
</dbReference>
<feature type="domain" description="Ig-like" evidence="1">
    <location>
        <begin position="1"/>
        <end position="87"/>
    </location>
</feature>
<dbReference type="OMA" id="ANFINEC"/>
<dbReference type="SMART" id="SM00409">
    <property type="entry name" value="IG"/>
    <property type="match status" value="1"/>
</dbReference>
<dbReference type="SUPFAM" id="SSF48726">
    <property type="entry name" value="Immunoglobulin"/>
    <property type="match status" value="1"/>
</dbReference>
<evidence type="ECO:0000313" key="4">
    <source>
        <dbReference type="RGD" id="150344236"/>
    </source>
</evidence>
<dbReference type="AlphaFoldDB" id="A0A8I5ZQM4"/>
<dbReference type="InterPro" id="IPR013783">
    <property type="entry name" value="Ig-like_fold"/>
</dbReference>
<evidence type="ECO:0000259" key="1">
    <source>
        <dbReference type="PROSITE" id="PS50835"/>
    </source>
</evidence>
<dbReference type="InterPro" id="IPR050150">
    <property type="entry name" value="IgV_Light_Chain"/>
</dbReference>
<name>A0A8I5ZQM4_RAT</name>
<proteinExistence type="predicted"/>
<dbReference type="FunCoup" id="A0A8I5ZQM4">
    <property type="interactions" value="402"/>
</dbReference>
<dbReference type="Pfam" id="PF07686">
    <property type="entry name" value="V-set"/>
    <property type="match status" value="1"/>
</dbReference>
<gene>
    <name evidence="4" type="primary">ENSRNOG00000066470</name>
</gene>
<evidence type="ECO:0000313" key="2">
    <source>
        <dbReference type="Ensembl" id="ENSRNOP00000080947.2"/>
    </source>
</evidence>
<dbReference type="InterPro" id="IPR007110">
    <property type="entry name" value="Ig-like_dom"/>
</dbReference>
<dbReference type="GO" id="GO:0006955">
    <property type="term" value="P:immune response"/>
    <property type="evidence" value="ECO:0000318"/>
    <property type="project" value="GO_Central"/>
</dbReference>
<evidence type="ECO:0000313" key="3">
    <source>
        <dbReference type="Proteomes" id="UP000002494"/>
    </source>
</evidence>
<dbReference type="Ensembl" id="ENSRNOT00000109161.2">
    <property type="protein sequence ID" value="ENSRNOP00000080947.2"/>
    <property type="gene ID" value="ENSRNOG00000066470.2"/>
</dbReference>
<dbReference type="PANTHER" id="PTHR23267">
    <property type="entry name" value="IMMUNOGLOBULIN LIGHT CHAIN"/>
    <property type="match status" value="1"/>
</dbReference>
<dbReference type="AGR" id="RGD:150344236"/>
<accession>A0A8I5ZQM4</accession>